<dbReference type="EMBL" id="PEIB01000005">
    <property type="protein sequence ID" value="RXJ73970.1"/>
    <property type="molecule type" value="Genomic_DNA"/>
</dbReference>
<dbReference type="Pfam" id="PF00884">
    <property type="entry name" value="Sulfatase"/>
    <property type="match status" value="1"/>
</dbReference>
<reference evidence="3 4" key="1">
    <citation type="submission" date="2017-10" db="EMBL/GenBank/DDBJ databases">
        <title>Nyctiphanis sp. nov., isolated from the stomach of the euphausiid Nyctiphanes simplex (Hansen, 1911) in the Gulf of California.</title>
        <authorList>
            <person name="Gomez-Gil B."/>
            <person name="Aguilar-Mendez M."/>
            <person name="Lopez-Cortes A."/>
            <person name="Gomez-Gutierrez J."/>
            <person name="Roque A."/>
            <person name="Lang E."/>
            <person name="Gonzalez-Castillo A."/>
        </authorList>
    </citation>
    <scope>NUCLEOTIDE SEQUENCE [LARGE SCALE GENOMIC DNA]</scope>
    <source>
        <strain evidence="3 4">CAIM 600</strain>
    </source>
</reference>
<organism evidence="3 4">
    <name type="scientific">Veronia nyctiphanis</name>
    <dbReference type="NCBI Taxonomy" id="1278244"/>
    <lineage>
        <taxon>Bacteria</taxon>
        <taxon>Pseudomonadati</taxon>
        <taxon>Pseudomonadota</taxon>
        <taxon>Gammaproteobacteria</taxon>
        <taxon>Vibrionales</taxon>
        <taxon>Vibrionaceae</taxon>
        <taxon>Veronia</taxon>
    </lineage>
</organism>
<dbReference type="InterPro" id="IPR017850">
    <property type="entry name" value="Alkaline_phosphatase_core_sf"/>
</dbReference>
<dbReference type="AlphaFoldDB" id="A0A4Q0YRZ0"/>
<name>A0A4Q0YRZ0_9GAMM</name>
<comment type="caution">
    <text evidence="3">The sequence shown here is derived from an EMBL/GenBank/DDBJ whole genome shotgun (WGS) entry which is preliminary data.</text>
</comment>
<evidence type="ECO:0000259" key="2">
    <source>
        <dbReference type="Pfam" id="PF00884"/>
    </source>
</evidence>
<gene>
    <name evidence="3" type="ORF">CS022_06770</name>
</gene>
<evidence type="ECO:0000313" key="3">
    <source>
        <dbReference type="EMBL" id="RXJ73970.1"/>
    </source>
</evidence>
<protein>
    <recommendedName>
        <fullName evidence="2">Sulfatase N-terminal domain-containing protein</fullName>
    </recommendedName>
</protein>
<sequence length="297" mass="34164">MYQLYTSNYGEVGTFESLHVLKEHGYRSTFISTQDTKHFEMKQRLKEAGFDDIVDGEDLSYVQYPNDYKLKGYTDAISEVLQRGRSFIHILNSQTHSRYSVEKKEKYNRYKNNEDKGRYLNAVDESLDIVYDMLVALQADGVLDNTMVILTGDHGQSFGEEGYFTHSCATVNPQVKIPLCIFNRHLPMLEAEEASLMDLLPTISDLLGVEQPLAHKDGLNFATQQRNYLFMYSETRGYNSPSNLCVLRKNKKYYVDLLKSEARILDIDDKEYTGEKLKGDEIRQIVFAAASKHKVLD</sequence>
<accession>A0A4Q0YRZ0</accession>
<dbReference type="GO" id="GO:0004065">
    <property type="term" value="F:arylsulfatase activity"/>
    <property type="evidence" value="ECO:0007669"/>
    <property type="project" value="TreeGrafter"/>
</dbReference>
<comment type="similarity">
    <text evidence="1">Belongs to the sulfatase family.</text>
</comment>
<dbReference type="PANTHER" id="PTHR42693">
    <property type="entry name" value="ARYLSULFATASE FAMILY MEMBER"/>
    <property type="match status" value="1"/>
</dbReference>
<dbReference type="Proteomes" id="UP000290287">
    <property type="component" value="Unassembled WGS sequence"/>
</dbReference>
<evidence type="ECO:0000313" key="4">
    <source>
        <dbReference type="Proteomes" id="UP000290287"/>
    </source>
</evidence>
<dbReference type="InterPro" id="IPR050738">
    <property type="entry name" value="Sulfatase"/>
</dbReference>
<dbReference type="SUPFAM" id="SSF53649">
    <property type="entry name" value="Alkaline phosphatase-like"/>
    <property type="match status" value="1"/>
</dbReference>
<dbReference type="PANTHER" id="PTHR42693:SF33">
    <property type="entry name" value="ARYLSULFATASE"/>
    <property type="match status" value="1"/>
</dbReference>
<dbReference type="Gene3D" id="3.40.720.10">
    <property type="entry name" value="Alkaline Phosphatase, subunit A"/>
    <property type="match status" value="1"/>
</dbReference>
<keyword evidence="4" id="KW-1185">Reference proteome</keyword>
<evidence type="ECO:0000256" key="1">
    <source>
        <dbReference type="ARBA" id="ARBA00008779"/>
    </source>
</evidence>
<feature type="domain" description="Sulfatase N-terminal" evidence="2">
    <location>
        <begin position="19"/>
        <end position="209"/>
    </location>
</feature>
<dbReference type="InterPro" id="IPR000917">
    <property type="entry name" value="Sulfatase_N"/>
</dbReference>
<proteinExistence type="inferred from homology"/>